<gene>
    <name evidence="1" type="ORF">NITHO_3360011</name>
</gene>
<accession>I4EI82</accession>
<name>I4EI82_9BACT</name>
<dbReference type="AlphaFoldDB" id="I4EI82"/>
<dbReference type="Proteomes" id="UP000004221">
    <property type="component" value="Unassembled WGS sequence"/>
</dbReference>
<sequence length="63" mass="6615">MIEDAPVQVQGAGQDFLLHLTLRITIGEDDKLAVMVDRLSGECRNIIATPPSGELPVEAAAAG</sequence>
<comment type="caution">
    <text evidence="1">The sequence shown here is derived from an EMBL/GenBank/DDBJ whole genome shotgun (WGS) entry which is preliminary data.</text>
</comment>
<reference evidence="1 2" key="1">
    <citation type="journal article" date="2012" name="ISME J.">
        <title>Nitrification expanded: discovery, physiology and genomics of a nitrite-oxidizing bacterium from the phylum Chloroflexi.</title>
        <authorList>
            <person name="Sorokin D.Y."/>
            <person name="Lucker S."/>
            <person name="Vejmelkova D."/>
            <person name="Kostrikina N.A."/>
            <person name="Kleerebezem R."/>
            <person name="Rijpstra W.I."/>
            <person name="Damste J.S."/>
            <person name="Le Paslier D."/>
            <person name="Muyzer G."/>
            <person name="Wagner M."/>
            <person name="van Loosdrecht M.C."/>
            <person name="Daims H."/>
        </authorList>
    </citation>
    <scope>NUCLEOTIDE SEQUENCE [LARGE SCALE GENOMIC DNA]</scope>
    <source>
        <strain evidence="2">none</strain>
    </source>
</reference>
<dbReference type="EMBL" id="CAGS01000264">
    <property type="protein sequence ID" value="CCF84394.1"/>
    <property type="molecule type" value="Genomic_DNA"/>
</dbReference>
<proteinExistence type="predicted"/>
<organism evidence="1 2">
    <name type="scientific">Nitrolancea hollandica Lb</name>
    <dbReference type="NCBI Taxonomy" id="1129897"/>
    <lineage>
        <taxon>Bacteria</taxon>
        <taxon>Pseudomonadati</taxon>
        <taxon>Thermomicrobiota</taxon>
        <taxon>Thermomicrobia</taxon>
        <taxon>Sphaerobacterales</taxon>
        <taxon>Sphaerobacterineae</taxon>
        <taxon>Sphaerobacteraceae</taxon>
        <taxon>Nitrolancea</taxon>
    </lineage>
</organism>
<keyword evidence="2" id="KW-1185">Reference proteome</keyword>
<evidence type="ECO:0000313" key="2">
    <source>
        <dbReference type="Proteomes" id="UP000004221"/>
    </source>
</evidence>
<protein>
    <submittedName>
        <fullName evidence="1">Uncharacterized protein</fullName>
    </submittedName>
</protein>
<evidence type="ECO:0000313" key="1">
    <source>
        <dbReference type="EMBL" id="CCF84394.1"/>
    </source>
</evidence>